<evidence type="ECO:0000313" key="6">
    <source>
        <dbReference type="Proteomes" id="UP000654075"/>
    </source>
</evidence>
<accession>A0A813DHE7</accession>
<sequence length="221" mass="25253">MCSSSETRLDCLFISSPKLRNLQVRHREEGFLAIPQTVRRLDLSGSRLRTLPEVGLGHLSELRVLNLEFNELVRLPVQTFHGLRHLKVLWLTGNHYGIREPEYLKMKQAGNRIEVLAENQFEGLQGLQVLLMHHNRLSELPEGLLRGLGRLRVLKLLDNPFEPRLSRKHAAFAELLEGDALQQLDLYDDSGDSLEDMWEETGTYLADDFTAGPLPPLRSEL</sequence>
<evidence type="ECO:0000256" key="1">
    <source>
        <dbReference type="ARBA" id="ARBA00022614"/>
    </source>
</evidence>
<dbReference type="Proteomes" id="UP000626109">
    <property type="component" value="Unassembled WGS sequence"/>
</dbReference>
<proteinExistence type="predicted"/>
<dbReference type="PANTHER" id="PTHR24366">
    <property type="entry name" value="IG(IMMUNOGLOBULIN) AND LRR(LEUCINE RICH REPEAT) DOMAINS"/>
    <property type="match status" value="1"/>
</dbReference>
<dbReference type="Pfam" id="PF13855">
    <property type="entry name" value="LRR_8"/>
    <property type="match status" value="2"/>
</dbReference>
<evidence type="ECO:0000256" key="3">
    <source>
        <dbReference type="ARBA" id="ARBA00022737"/>
    </source>
</evidence>
<protein>
    <submittedName>
        <fullName evidence="4">Uncharacterized protein</fullName>
    </submittedName>
</protein>
<dbReference type="EMBL" id="CAJNNV010002412">
    <property type="protein sequence ID" value="CAE8587146.1"/>
    <property type="molecule type" value="Genomic_DNA"/>
</dbReference>
<dbReference type="OMA" id="EDINCTD"/>
<evidence type="ECO:0000313" key="4">
    <source>
        <dbReference type="EMBL" id="CAE8587146.1"/>
    </source>
</evidence>
<reference evidence="4" key="1">
    <citation type="submission" date="2021-02" db="EMBL/GenBank/DDBJ databases">
        <authorList>
            <person name="Dougan E. K."/>
            <person name="Rhodes N."/>
            <person name="Thang M."/>
            <person name="Chan C."/>
        </authorList>
    </citation>
    <scope>NUCLEOTIDE SEQUENCE</scope>
</reference>
<keyword evidence="1" id="KW-0433">Leucine-rich repeat</keyword>
<dbReference type="InterPro" id="IPR032675">
    <property type="entry name" value="LRR_dom_sf"/>
</dbReference>
<dbReference type="InterPro" id="IPR003591">
    <property type="entry name" value="Leu-rich_rpt_typical-subtyp"/>
</dbReference>
<dbReference type="SUPFAM" id="SSF52058">
    <property type="entry name" value="L domain-like"/>
    <property type="match status" value="1"/>
</dbReference>
<dbReference type="AlphaFoldDB" id="A0A813DHE7"/>
<evidence type="ECO:0000313" key="5">
    <source>
        <dbReference type="EMBL" id="CAE8740678.1"/>
    </source>
</evidence>
<keyword evidence="3" id="KW-0677">Repeat</keyword>
<evidence type="ECO:0000256" key="2">
    <source>
        <dbReference type="ARBA" id="ARBA00022729"/>
    </source>
</evidence>
<organism evidence="4 6">
    <name type="scientific">Polarella glacialis</name>
    <name type="common">Dinoflagellate</name>
    <dbReference type="NCBI Taxonomy" id="89957"/>
    <lineage>
        <taxon>Eukaryota</taxon>
        <taxon>Sar</taxon>
        <taxon>Alveolata</taxon>
        <taxon>Dinophyceae</taxon>
        <taxon>Suessiales</taxon>
        <taxon>Suessiaceae</taxon>
        <taxon>Polarella</taxon>
    </lineage>
</organism>
<name>A0A813DHE7_POLGL</name>
<keyword evidence="6" id="KW-1185">Reference proteome</keyword>
<dbReference type="EMBL" id="CAJNNW010037302">
    <property type="protein sequence ID" value="CAE8740678.1"/>
    <property type="molecule type" value="Genomic_DNA"/>
</dbReference>
<dbReference type="InterPro" id="IPR001611">
    <property type="entry name" value="Leu-rich_rpt"/>
</dbReference>
<comment type="caution">
    <text evidence="4">The sequence shown here is derived from an EMBL/GenBank/DDBJ whole genome shotgun (WGS) entry which is preliminary data.</text>
</comment>
<dbReference type="Gene3D" id="3.80.10.10">
    <property type="entry name" value="Ribonuclease Inhibitor"/>
    <property type="match status" value="2"/>
</dbReference>
<gene>
    <name evidence="4" type="ORF">PGLA1383_LOCUS5988</name>
    <name evidence="5" type="ORF">PGLA2088_LOCUS50125</name>
</gene>
<dbReference type="SMART" id="SM00369">
    <property type="entry name" value="LRR_TYP"/>
    <property type="match status" value="3"/>
</dbReference>
<dbReference type="Proteomes" id="UP000654075">
    <property type="component" value="Unassembled WGS sequence"/>
</dbReference>
<dbReference type="PANTHER" id="PTHR24366:SF161">
    <property type="entry name" value="TIR DOMAIN-CONTAINING PROTEIN"/>
    <property type="match status" value="1"/>
</dbReference>
<keyword evidence="2" id="KW-0732">Signal</keyword>
<dbReference type="OrthoDB" id="694479at2759"/>